<dbReference type="InterPro" id="IPR011055">
    <property type="entry name" value="Dup_hybrid_motif"/>
</dbReference>
<dbReference type="STRING" id="671065.MetMK1DRAFT_00006340"/>
<dbReference type="OrthoDB" id="36515at2157"/>
<dbReference type="EMBL" id="JH597761">
    <property type="protein sequence ID" value="EHP70132.1"/>
    <property type="molecule type" value="Genomic_DNA"/>
</dbReference>
<dbReference type="eggNOG" id="arCOG02979">
    <property type="taxonomic scope" value="Archaea"/>
</dbReference>
<dbReference type="Gene3D" id="2.70.70.10">
    <property type="entry name" value="Glucose Permease (Domain IIA)"/>
    <property type="match status" value="1"/>
</dbReference>
<protein>
    <recommendedName>
        <fullName evidence="1">DUF8155 domain-containing protein</fullName>
    </recommendedName>
</protein>
<dbReference type="InterPro" id="IPR058468">
    <property type="entry name" value="DUF8155_N"/>
</dbReference>
<keyword evidence="3" id="KW-1185">Reference proteome</keyword>
<dbReference type="RefSeq" id="WP_009070575.1">
    <property type="nucleotide sequence ID" value="NZ_JH597761.1"/>
</dbReference>
<dbReference type="HOGENOM" id="CLU_1010535_0_0_2"/>
<reference evidence="2 3" key="1">
    <citation type="submission" date="2012-01" db="EMBL/GenBank/DDBJ databases">
        <title>Improved High-Quality Draft sequence of Metallosphaera yellowstonensis MK1.</title>
        <authorList>
            <consortium name="US DOE Joint Genome Institute"/>
            <person name="Lucas S."/>
            <person name="Han J."/>
            <person name="Cheng J.-F."/>
            <person name="Goodwin L."/>
            <person name="Pitluck S."/>
            <person name="Peters L."/>
            <person name="Teshima H."/>
            <person name="Detter J.C."/>
            <person name="Han C."/>
            <person name="Tapia R."/>
            <person name="Land M."/>
            <person name="Hauser L."/>
            <person name="Kyrpides N."/>
            <person name="Kozubal M."/>
            <person name="Macur R.E."/>
            <person name="Jay Z."/>
            <person name="Inskeep W."/>
            <person name="Woyke T."/>
        </authorList>
    </citation>
    <scope>NUCLEOTIDE SEQUENCE [LARGE SCALE GENOMIC DNA]</scope>
    <source>
        <strain evidence="2 3">MK1</strain>
    </source>
</reference>
<organism evidence="2 3">
    <name type="scientific">Metallosphaera yellowstonensis MK1</name>
    <dbReference type="NCBI Taxonomy" id="671065"/>
    <lineage>
        <taxon>Archaea</taxon>
        <taxon>Thermoproteota</taxon>
        <taxon>Thermoprotei</taxon>
        <taxon>Sulfolobales</taxon>
        <taxon>Sulfolobaceae</taxon>
        <taxon>Metallosphaera</taxon>
    </lineage>
</organism>
<dbReference type="Pfam" id="PF26482">
    <property type="entry name" value="DUF8155"/>
    <property type="match status" value="1"/>
</dbReference>
<evidence type="ECO:0000259" key="1">
    <source>
        <dbReference type="Pfam" id="PF26482"/>
    </source>
</evidence>
<dbReference type="AlphaFoldDB" id="H2C1L1"/>
<name>H2C1L1_9CREN</name>
<accession>H2C1L1</accession>
<evidence type="ECO:0000313" key="2">
    <source>
        <dbReference type="EMBL" id="EHP70132.1"/>
    </source>
</evidence>
<proteinExistence type="predicted"/>
<sequence length="275" mass="30473">MKEGYLLSFFSSGFASHVRGKAIDIGSVDIDVFYSPVDGVVESVEVVEIGRPNRRAERSYDVVTLIRTRESLVKVLHVEPIKVRGDTVRRGERLGYFISTPYSGGDIPHAHLEGLRVVIPKVTKPEGGDDAVVIRRSTYYLDLEVTQPAWAGKLTGVPCSGGLLNGSIPWACYGGVVGVKLRKGEVNCLGVRLGEVKVAKPRYSLFEMRRGVLRNWEKDASFKVLSNKPVCGRRALMEFVLGYGRNPVVRLYRRLGLKEGDSVSLSEILRENSSY</sequence>
<evidence type="ECO:0000313" key="3">
    <source>
        <dbReference type="Proteomes" id="UP000003980"/>
    </source>
</evidence>
<feature type="domain" description="DUF8155" evidence="1">
    <location>
        <begin position="7"/>
        <end position="112"/>
    </location>
</feature>
<gene>
    <name evidence="2" type="ORF">MetMK1DRAFT_00006340</name>
</gene>
<dbReference type="Proteomes" id="UP000003980">
    <property type="component" value="Unassembled WGS sequence"/>
</dbReference>